<evidence type="ECO:0000313" key="3">
    <source>
        <dbReference type="Proteomes" id="UP001515480"/>
    </source>
</evidence>
<evidence type="ECO:0000256" key="1">
    <source>
        <dbReference type="SAM" id="MobiDB-lite"/>
    </source>
</evidence>
<dbReference type="EMBL" id="JBGBPQ010000014">
    <property type="protein sequence ID" value="KAL1511341.1"/>
    <property type="molecule type" value="Genomic_DNA"/>
</dbReference>
<comment type="caution">
    <text evidence="2">The sequence shown here is derived from an EMBL/GenBank/DDBJ whole genome shotgun (WGS) entry which is preliminary data.</text>
</comment>
<reference evidence="2 3" key="1">
    <citation type="journal article" date="2024" name="Science">
        <title>Giant polyketide synthase enzymes in the biosynthesis of giant marine polyether toxins.</title>
        <authorList>
            <person name="Fallon T.R."/>
            <person name="Shende V.V."/>
            <person name="Wierzbicki I.H."/>
            <person name="Pendleton A.L."/>
            <person name="Watervoot N.F."/>
            <person name="Auber R.P."/>
            <person name="Gonzalez D.J."/>
            <person name="Wisecaver J.H."/>
            <person name="Moore B.S."/>
        </authorList>
    </citation>
    <scope>NUCLEOTIDE SEQUENCE [LARGE SCALE GENOMIC DNA]</scope>
    <source>
        <strain evidence="2 3">12B1</strain>
    </source>
</reference>
<evidence type="ECO:0008006" key="4">
    <source>
        <dbReference type="Google" id="ProtNLM"/>
    </source>
</evidence>
<sequence>MDGAAARRAVEAAVQAADAQAAEQALRAFPGGLNGTEPPDYVASRPIHAFVEALPRAPADRLKALVAHVFSLPGLNLTCRALPHGYLSQKVAASCWDPRAMKTVLTALATARGLSTSALLAEAAPLGGKPTPSSLFLALMLAIDNKDSSRVRVLLELGAPVDQHARDLLEKEPVKPVDLTVEWIQLRNTKAVRKRLLRVVDGEADESEEEAADQEARRSKRQRHRQYFK</sequence>
<accession>A0AB34J4B4</accession>
<gene>
    <name evidence="2" type="ORF">AB1Y20_006144</name>
</gene>
<name>A0AB34J4B4_PRYPA</name>
<feature type="compositionally biased region" description="Basic residues" evidence="1">
    <location>
        <begin position="218"/>
        <end position="229"/>
    </location>
</feature>
<dbReference type="AlphaFoldDB" id="A0AB34J4B4"/>
<dbReference type="Proteomes" id="UP001515480">
    <property type="component" value="Unassembled WGS sequence"/>
</dbReference>
<proteinExistence type="predicted"/>
<keyword evidence="3" id="KW-1185">Reference proteome</keyword>
<evidence type="ECO:0000313" key="2">
    <source>
        <dbReference type="EMBL" id="KAL1511341.1"/>
    </source>
</evidence>
<feature type="region of interest" description="Disordered" evidence="1">
    <location>
        <begin position="202"/>
        <end position="229"/>
    </location>
</feature>
<feature type="compositionally biased region" description="Acidic residues" evidence="1">
    <location>
        <begin position="202"/>
        <end position="213"/>
    </location>
</feature>
<organism evidence="2 3">
    <name type="scientific">Prymnesium parvum</name>
    <name type="common">Toxic golden alga</name>
    <dbReference type="NCBI Taxonomy" id="97485"/>
    <lineage>
        <taxon>Eukaryota</taxon>
        <taxon>Haptista</taxon>
        <taxon>Haptophyta</taxon>
        <taxon>Prymnesiophyceae</taxon>
        <taxon>Prymnesiales</taxon>
        <taxon>Prymnesiaceae</taxon>
        <taxon>Prymnesium</taxon>
    </lineage>
</organism>
<protein>
    <recommendedName>
        <fullName evidence="4">RNA helicase</fullName>
    </recommendedName>
</protein>